<reference evidence="1" key="1">
    <citation type="journal article" date="2022" name="Int. J. Mol. Sci.">
        <title>Draft Genome of Tanacetum Coccineum: Genomic Comparison of Closely Related Tanacetum-Family Plants.</title>
        <authorList>
            <person name="Yamashiro T."/>
            <person name="Shiraishi A."/>
            <person name="Nakayama K."/>
            <person name="Satake H."/>
        </authorList>
    </citation>
    <scope>NUCLEOTIDE SEQUENCE</scope>
</reference>
<evidence type="ECO:0000313" key="1">
    <source>
        <dbReference type="EMBL" id="GJS49994.1"/>
    </source>
</evidence>
<accession>A0ABQ4WAV9</accession>
<sequence>MAQENYIEGCSIQRPPLLEANGFCFWKARFETYIKSKDIDLWQVIQNGGFYFKVEDSETKLMKETPYELLKEDQKKYLEREHLEQW</sequence>
<reference evidence="1" key="2">
    <citation type="submission" date="2022-01" db="EMBL/GenBank/DDBJ databases">
        <authorList>
            <person name="Yamashiro T."/>
            <person name="Shiraishi A."/>
            <person name="Satake H."/>
            <person name="Nakayama K."/>
        </authorList>
    </citation>
    <scope>NUCLEOTIDE SEQUENCE</scope>
</reference>
<dbReference type="Proteomes" id="UP001151760">
    <property type="component" value="Unassembled WGS sequence"/>
</dbReference>
<protein>
    <submittedName>
        <fullName evidence="1">Uncharacterized protein</fullName>
    </submittedName>
</protein>
<evidence type="ECO:0000313" key="2">
    <source>
        <dbReference type="Proteomes" id="UP001151760"/>
    </source>
</evidence>
<organism evidence="1 2">
    <name type="scientific">Tanacetum coccineum</name>
    <dbReference type="NCBI Taxonomy" id="301880"/>
    <lineage>
        <taxon>Eukaryota</taxon>
        <taxon>Viridiplantae</taxon>
        <taxon>Streptophyta</taxon>
        <taxon>Embryophyta</taxon>
        <taxon>Tracheophyta</taxon>
        <taxon>Spermatophyta</taxon>
        <taxon>Magnoliopsida</taxon>
        <taxon>eudicotyledons</taxon>
        <taxon>Gunneridae</taxon>
        <taxon>Pentapetalae</taxon>
        <taxon>asterids</taxon>
        <taxon>campanulids</taxon>
        <taxon>Asterales</taxon>
        <taxon>Asteraceae</taxon>
        <taxon>Asteroideae</taxon>
        <taxon>Anthemideae</taxon>
        <taxon>Anthemidinae</taxon>
        <taxon>Tanacetum</taxon>
    </lineage>
</organism>
<keyword evidence="2" id="KW-1185">Reference proteome</keyword>
<dbReference type="EMBL" id="BQNB010008484">
    <property type="protein sequence ID" value="GJS49994.1"/>
    <property type="molecule type" value="Genomic_DNA"/>
</dbReference>
<name>A0ABQ4WAV9_9ASTR</name>
<gene>
    <name evidence="1" type="ORF">Tco_0600115</name>
</gene>
<comment type="caution">
    <text evidence="1">The sequence shown here is derived from an EMBL/GenBank/DDBJ whole genome shotgun (WGS) entry which is preliminary data.</text>
</comment>
<proteinExistence type="predicted"/>